<evidence type="ECO:0000313" key="2">
    <source>
        <dbReference type="Proteomes" id="UP000050761"/>
    </source>
</evidence>
<proteinExistence type="predicted"/>
<organism evidence="2 3">
    <name type="scientific">Heligmosomoides polygyrus</name>
    <name type="common">Parasitic roundworm</name>
    <dbReference type="NCBI Taxonomy" id="6339"/>
    <lineage>
        <taxon>Eukaryota</taxon>
        <taxon>Metazoa</taxon>
        <taxon>Ecdysozoa</taxon>
        <taxon>Nematoda</taxon>
        <taxon>Chromadorea</taxon>
        <taxon>Rhabditida</taxon>
        <taxon>Rhabditina</taxon>
        <taxon>Rhabditomorpha</taxon>
        <taxon>Strongyloidea</taxon>
        <taxon>Heligmosomidae</taxon>
        <taxon>Heligmosomoides</taxon>
    </lineage>
</organism>
<gene>
    <name evidence="1" type="ORF">HPBE_LOCUS10291</name>
</gene>
<dbReference type="WBParaSite" id="HPBE_0001029001-mRNA-1">
    <property type="protein sequence ID" value="HPBE_0001029001-mRNA-1"/>
    <property type="gene ID" value="HPBE_0001029001"/>
</dbReference>
<dbReference type="AlphaFoldDB" id="A0A183FR58"/>
<keyword evidence="2" id="KW-1185">Reference proteome</keyword>
<evidence type="ECO:0000313" key="1">
    <source>
        <dbReference type="EMBL" id="VDO84492.1"/>
    </source>
</evidence>
<dbReference type="Proteomes" id="UP000050761">
    <property type="component" value="Unassembled WGS sequence"/>
</dbReference>
<accession>A0A183FR58</accession>
<dbReference type="EMBL" id="UZAH01026713">
    <property type="protein sequence ID" value="VDO84492.1"/>
    <property type="molecule type" value="Genomic_DNA"/>
</dbReference>
<accession>A0A3P8CJT4</accession>
<reference evidence="1 2" key="1">
    <citation type="submission" date="2018-11" db="EMBL/GenBank/DDBJ databases">
        <authorList>
            <consortium name="Pathogen Informatics"/>
        </authorList>
    </citation>
    <scope>NUCLEOTIDE SEQUENCE [LARGE SCALE GENOMIC DNA]</scope>
</reference>
<sequence length="104" mass="11532">MASTSSDNAGERCRLVWGPEYVEQQHLTALMLVLLCENHVTVNGVRREWRERRSGESDTNLRLGSVKRARSVLPVALGRCSFISSSLRCPAHGVVILMLLSLAL</sequence>
<evidence type="ECO:0000313" key="3">
    <source>
        <dbReference type="WBParaSite" id="HPBE_0001029001-mRNA-1"/>
    </source>
</evidence>
<name>A0A183FR58_HELPZ</name>
<reference evidence="3" key="2">
    <citation type="submission" date="2019-09" db="UniProtKB">
        <authorList>
            <consortium name="WormBaseParasite"/>
        </authorList>
    </citation>
    <scope>IDENTIFICATION</scope>
</reference>
<protein>
    <submittedName>
        <fullName evidence="1 3">Uncharacterized protein</fullName>
    </submittedName>
</protein>